<evidence type="ECO:0000256" key="1">
    <source>
        <dbReference type="SAM" id="Phobius"/>
    </source>
</evidence>
<keyword evidence="1" id="KW-0472">Membrane</keyword>
<dbReference type="AlphaFoldDB" id="A0A401Q6P9"/>
<name>A0A401Q6P9_SCYTO</name>
<comment type="caution">
    <text evidence="2">The sequence shown here is derived from an EMBL/GenBank/DDBJ whole genome shotgun (WGS) entry which is preliminary data.</text>
</comment>
<sequence length="54" mass="6294">LKKSYGLETFILFLSPLLLPDLVYGMILTAFLCFAGCLTEDWYTKGKHRMDKQY</sequence>
<protein>
    <submittedName>
        <fullName evidence="2">Uncharacterized protein</fullName>
    </submittedName>
</protein>
<reference evidence="2 3" key="1">
    <citation type="journal article" date="2018" name="Nat. Ecol. Evol.">
        <title>Shark genomes provide insights into elasmobranch evolution and the origin of vertebrates.</title>
        <authorList>
            <person name="Hara Y"/>
            <person name="Yamaguchi K"/>
            <person name="Onimaru K"/>
            <person name="Kadota M"/>
            <person name="Koyanagi M"/>
            <person name="Keeley SD"/>
            <person name="Tatsumi K"/>
            <person name="Tanaka K"/>
            <person name="Motone F"/>
            <person name="Kageyama Y"/>
            <person name="Nozu R"/>
            <person name="Adachi N"/>
            <person name="Nishimura O"/>
            <person name="Nakagawa R"/>
            <person name="Tanegashima C"/>
            <person name="Kiyatake I"/>
            <person name="Matsumoto R"/>
            <person name="Murakumo K"/>
            <person name="Nishida K"/>
            <person name="Terakita A"/>
            <person name="Kuratani S"/>
            <person name="Sato K"/>
            <person name="Hyodo S Kuraku.S."/>
        </authorList>
    </citation>
    <scope>NUCLEOTIDE SEQUENCE [LARGE SCALE GENOMIC DNA]</scope>
</reference>
<dbReference type="OrthoDB" id="9886271at2759"/>
<evidence type="ECO:0000313" key="2">
    <source>
        <dbReference type="EMBL" id="GCB81007.1"/>
    </source>
</evidence>
<gene>
    <name evidence="2" type="ORF">scyTo_0021765</name>
</gene>
<proteinExistence type="predicted"/>
<keyword evidence="1" id="KW-1133">Transmembrane helix</keyword>
<keyword evidence="1" id="KW-0812">Transmembrane</keyword>
<dbReference type="Proteomes" id="UP000288216">
    <property type="component" value="Unassembled WGS sequence"/>
</dbReference>
<feature type="non-terminal residue" evidence="2">
    <location>
        <position position="1"/>
    </location>
</feature>
<evidence type="ECO:0000313" key="3">
    <source>
        <dbReference type="Proteomes" id="UP000288216"/>
    </source>
</evidence>
<accession>A0A401Q6P9</accession>
<keyword evidence="3" id="KW-1185">Reference proteome</keyword>
<organism evidence="2 3">
    <name type="scientific">Scyliorhinus torazame</name>
    <name type="common">Cloudy catshark</name>
    <name type="synonym">Catulus torazame</name>
    <dbReference type="NCBI Taxonomy" id="75743"/>
    <lineage>
        <taxon>Eukaryota</taxon>
        <taxon>Metazoa</taxon>
        <taxon>Chordata</taxon>
        <taxon>Craniata</taxon>
        <taxon>Vertebrata</taxon>
        <taxon>Chondrichthyes</taxon>
        <taxon>Elasmobranchii</taxon>
        <taxon>Galeomorphii</taxon>
        <taxon>Galeoidea</taxon>
        <taxon>Carcharhiniformes</taxon>
        <taxon>Scyliorhinidae</taxon>
        <taxon>Scyliorhinus</taxon>
    </lineage>
</organism>
<dbReference type="EMBL" id="BFAA01019946">
    <property type="protein sequence ID" value="GCB81007.1"/>
    <property type="molecule type" value="Genomic_DNA"/>
</dbReference>
<feature type="transmembrane region" description="Helical" evidence="1">
    <location>
        <begin position="22"/>
        <end position="43"/>
    </location>
</feature>